<feature type="domain" description="GGDEF" evidence="2">
    <location>
        <begin position="284"/>
        <end position="427"/>
    </location>
</feature>
<dbReference type="InterPro" id="IPR000160">
    <property type="entry name" value="GGDEF_dom"/>
</dbReference>
<evidence type="ECO:0000259" key="2">
    <source>
        <dbReference type="PROSITE" id="PS50887"/>
    </source>
</evidence>
<dbReference type="PANTHER" id="PTHR45138:SF9">
    <property type="entry name" value="DIGUANYLATE CYCLASE DGCM-RELATED"/>
    <property type="match status" value="1"/>
</dbReference>
<dbReference type="Gene3D" id="3.30.70.270">
    <property type="match status" value="1"/>
</dbReference>
<evidence type="ECO:0000313" key="3">
    <source>
        <dbReference type="EMBL" id="MFD1528155.1"/>
    </source>
</evidence>
<keyword evidence="1" id="KW-0472">Membrane</keyword>
<keyword evidence="4" id="KW-1185">Reference proteome</keyword>
<organism evidence="3 4">
    <name type="scientific">Pseudonocardia aurantiaca</name>
    <dbReference type="NCBI Taxonomy" id="75290"/>
    <lineage>
        <taxon>Bacteria</taxon>
        <taxon>Bacillati</taxon>
        <taxon>Actinomycetota</taxon>
        <taxon>Actinomycetes</taxon>
        <taxon>Pseudonocardiales</taxon>
        <taxon>Pseudonocardiaceae</taxon>
        <taxon>Pseudonocardia</taxon>
    </lineage>
</organism>
<gene>
    <name evidence="3" type="ORF">ACFSCY_01725</name>
</gene>
<evidence type="ECO:0000256" key="1">
    <source>
        <dbReference type="SAM" id="Phobius"/>
    </source>
</evidence>
<comment type="caution">
    <text evidence="3">The sequence shown here is derived from an EMBL/GenBank/DDBJ whole genome shotgun (WGS) entry which is preliminary data.</text>
</comment>
<accession>A0ABW4FD60</accession>
<dbReference type="InterPro" id="IPR043128">
    <property type="entry name" value="Rev_trsase/Diguanyl_cyclase"/>
</dbReference>
<dbReference type="RefSeq" id="WP_343972435.1">
    <property type="nucleotide sequence ID" value="NZ_BAAAJG010000003.1"/>
</dbReference>
<protein>
    <submittedName>
        <fullName evidence="3">GGDEF domain-containing protein</fullName>
    </submittedName>
</protein>
<name>A0ABW4FD60_9PSEU</name>
<dbReference type="InterPro" id="IPR050469">
    <property type="entry name" value="Diguanylate_Cyclase"/>
</dbReference>
<keyword evidence="1" id="KW-1133">Transmembrane helix</keyword>
<dbReference type="CDD" id="cd01949">
    <property type="entry name" value="GGDEF"/>
    <property type="match status" value="1"/>
</dbReference>
<feature type="transmembrane region" description="Helical" evidence="1">
    <location>
        <begin position="160"/>
        <end position="190"/>
    </location>
</feature>
<dbReference type="PROSITE" id="PS50887">
    <property type="entry name" value="GGDEF"/>
    <property type="match status" value="1"/>
</dbReference>
<dbReference type="Pfam" id="PF00990">
    <property type="entry name" value="GGDEF"/>
    <property type="match status" value="1"/>
</dbReference>
<reference evidence="4" key="1">
    <citation type="journal article" date="2019" name="Int. J. Syst. Evol. Microbiol.">
        <title>The Global Catalogue of Microorganisms (GCM) 10K type strain sequencing project: providing services to taxonomists for standard genome sequencing and annotation.</title>
        <authorList>
            <consortium name="The Broad Institute Genomics Platform"/>
            <consortium name="The Broad Institute Genome Sequencing Center for Infectious Disease"/>
            <person name="Wu L."/>
            <person name="Ma J."/>
        </authorList>
    </citation>
    <scope>NUCLEOTIDE SEQUENCE [LARGE SCALE GENOMIC DNA]</scope>
    <source>
        <strain evidence="4">JCM 12165</strain>
    </source>
</reference>
<dbReference type="PANTHER" id="PTHR45138">
    <property type="entry name" value="REGULATORY COMPONENTS OF SENSORY TRANSDUCTION SYSTEM"/>
    <property type="match status" value="1"/>
</dbReference>
<feature type="transmembrane region" description="Helical" evidence="1">
    <location>
        <begin position="23"/>
        <end position="45"/>
    </location>
</feature>
<sequence>MSASGRPTLRVTRWAVWALPQRLLGSVLLIEAFAAVLLITDVVVTPVLGFPSDGRDAFVLLIGAVVHTEIALTVERVRRRITDAAHITLNSVWTFAAALLFPPFVASMIVIAIFAYLYFRVSRPAKTPAYRELFSTATVVLAVHAAAGVVAYIPDGDSRFGGLIGLLTIVVAMLAYTVVNTCLVVGAVVLSSDRSVRQVLGQGDEIVLELATLSLGALVAVTMAVSGPLVAVLVLPALIVLHRAVLVRQLEHAANTDSKTGLLTAAAWQRQAMRQLQRTERSSGSAALLILDLDHFKRVNDDHGHLAGDLVLSAVGVALRDETREHDLVGRFGGEEFVMLLPHTDGERYAYPELRKIGERIRHRIAQLAIEVPTPDGPLTLRGLSVSIGGALYPEDGAGVQDLMAVADSALYAAKRDGRNVVRLGQHTTVAQAAQEAERSGSPQAAG</sequence>
<dbReference type="SMART" id="SM00267">
    <property type="entry name" value="GGDEF"/>
    <property type="match status" value="1"/>
</dbReference>
<evidence type="ECO:0000313" key="4">
    <source>
        <dbReference type="Proteomes" id="UP001597145"/>
    </source>
</evidence>
<dbReference type="NCBIfam" id="TIGR00254">
    <property type="entry name" value="GGDEF"/>
    <property type="match status" value="1"/>
</dbReference>
<feature type="transmembrane region" description="Helical" evidence="1">
    <location>
        <begin position="95"/>
        <end position="121"/>
    </location>
</feature>
<dbReference type="SUPFAM" id="SSF55073">
    <property type="entry name" value="Nucleotide cyclase"/>
    <property type="match status" value="1"/>
</dbReference>
<dbReference type="InterPro" id="IPR029787">
    <property type="entry name" value="Nucleotide_cyclase"/>
</dbReference>
<feature type="transmembrane region" description="Helical" evidence="1">
    <location>
        <begin position="133"/>
        <end position="153"/>
    </location>
</feature>
<dbReference type="Proteomes" id="UP001597145">
    <property type="component" value="Unassembled WGS sequence"/>
</dbReference>
<keyword evidence="1" id="KW-0812">Transmembrane</keyword>
<proteinExistence type="predicted"/>
<feature type="transmembrane region" description="Helical" evidence="1">
    <location>
        <begin position="210"/>
        <end position="241"/>
    </location>
</feature>
<dbReference type="EMBL" id="JBHUCP010000001">
    <property type="protein sequence ID" value="MFD1528155.1"/>
    <property type="molecule type" value="Genomic_DNA"/>
</dbReference>